<organism evidence="1 2">
    <name type="scientific">Malus domestica</name>
    <name type="common">Apple</name>
    <name type="synonym">Pyrus malus</name>
    <dbReference type="NCBI Taxonomy" id="3750"/>
    <lineage>
        <taxon>Eukaryota</taxon>
        <taxon>Viridiplantae</taxon>
        <taxon>Streptophyta</taxon>
        <taxon>Embryophyta</taxon>
        <taxon>Tracheophyta</taxon>
        <taxon>Spermatophyta</taxon>
        <taxon>Magnoliopsida</taxon>
        <taxon>eudicotyledons</taxon>
        <taxon>Gunneridae</taxon>
        <taxon>Pentapetalae</taxon>
        <taxon>rosids</taxon>
        <taxon>fabids</taxon>
        <taxon>Rosales</taxon>
        <taxon>Rosaceae</taxon>
        <taxon>Amygdaloideae</taxon>
        <taxon>Maleae</taxon>
        <taxon>Malus</taxon>
    </lineage>
</organism>
<protein>
    <submittedName>
        <fullName evidence="1">Uncharacterized protein</fullName>
    </submittedName>
</protein>
<name>A0A498HPQ3_MALDO</name>
<evidence type="ECO:0000313" key="1">
    <source>
        <dbReference type="EMBL" id="RXH71892.1"/>
    </source>
</evidence>
<proteinExistence type="predicted"/>
<keyword evidence="2" id="KW-1185">Reference proteome</keyword>
<accession>A0A498HPQ3</accession>
<dbReference type="EMBL" id="RDQH01000342">
    <property type="protein sequence ID" value="RXH71892.1"/>
    <property type="molecule type" value="Genomic_DNA"/>
</dbReference>
<comment type="caution">
    <text evidence="1">The sequence shown here is derived from an EMBL/GenBank/DDBJ whole genome shotgun (WGS) entry which is preliminary data.</text>
</comment>
<dbReference type="Proteomes" id="UP000290289">
    <property type="component" value="Chromosome 16"/>
</dbReference>
<reference evidence="1 2" key="1">
    <citation type="submission" date="2018-10" db="EMBL/GenBank/DDBJ databases">
        <title>A high-quality apple genome assembly.</title>
        <authorList>
            <person name="Hu J."/>
        </authorList>
    </citation>
    <scope>NUCLEOTIDE SEQUENCE [LARGE SCALE GENOMIC DNA]</scope>
    <source>
        <strain evidence="2">cv. HFTH1</strain>
        <tissue evidence="1">Young leaf</tissue>
    </source>
</reference>
<dbReference type="AlphaFoldDB" id="A0A498HPQ3"/>
<sequence>MRRYNLYSNNRNTGGTSCIFIDMWCTTLCADHTEKSLLETMSCASGLTTIKVMRVTRARFIQFSSRRQVDDCMVDGILGSALFGLSD</sequence>
<gene>
    <name evidence="1" type="ORF">DVH24_025393</name>
</gene>
<evidence type="ECO:0000313" key="2">
    <source>
        <dbReference type="Proteomes" id="UP000290289"/>
    </source>
</evidence>